<evidence type="ECO:0000256" key="2">
    <source>
        <dbReference type="PIRSR" id="PIRSR605754-1"/>
    </source>
</evidence>
<keyword evidence="1" id="KW-0378">Hydrolase</keyword>
<evidence type="ECO:0000256" key="1">
    <source>
        <dbReference type="ARBA" id="ARBA00022801"/>
    </source>
</evidence>
<keyword evidence="3" id="KW-0472">Membrane</keyword>
<dbReference type="AlphaFoldDB" id="A0A5Q6RR72"/>
<feature type="active site" description="Acyl-thioester intermediate" evidence="2">
    <location>
        <position position="198"/>
    </location>
</feature>
<evidence type="ECO:0000313" key="5">
    <source>
        <dbReference type="Proteomes" id="UP000307768"/>
    </source>
</evidence>
<reference evidence="4 5" key="1">
    <citation type="submission" date="2019-09" db="EMBL/GenBank/DDBJ databases">
        <title>Mumia zhuanghuii sp. nov. isolated from the intestinal contents of plateau pika (Ochotona curzoniae) in the Qinghai-Tibet plateau of China.</title>
        <authorList>
            <person name="Tian Z."/>
        </authorList>
    </citation>
    <scope>NUCLEOTIDE SEQUENCE [LARGE SCALE GENOMIC DNA]</scope>
    <source>
        <strain evidence="5">350</strain>
    </source>
</reference>
<dbReference type="InterPro" id="IPR005754">
    <property type="entry name" value="Sortase"/>
</dbReference>
<protein>
    <submittedName>
        <fullName evidence="4">Class E sortase</fullName>
    </submittedName>
</protein>
<dbReference type="InterPro" id="IPR023365">
    <property type="entry name" value="Sortase_dom-sf"/>
</dbReference>
<sequence>MNQSAVVARAFARTAAELLVTGGVVVLLFAAYVVVWSDVQTAAAQVELRDDFKSQAQSADAPAPGTTATPEPLAVPPGDAMAVMRIPRLGDDWSWVVVEGVSDEQLNRGPGHFPETALPGQIGNFAVAGHRATHGEPFAHLDRMAPGDEIVVESIGVTYTYVVDTTEIVTPSDVGVLLPVPGKPDKASRKARITLVTCNPRWGSSERLIVHGHLTETVIGSEV</sequence>
<keyword evidence="3" id="KW-1133">Transmembrane helix</keyword>
<name>A0A5Q6RR72_9ACTN</name>
<dbReference type="InterPro" id="IPR042003">
    <property type="entry name" value="Sortase_E"/>
</dbReference>
<dbReference type="GO" id="GO:0016787">
    <property type="term" value="F:hydrolase activity"/>
    <property type="evidence" value="ECO:0007669"/>
    <property type="project" value="UniProtKB-KW"/>
</dbReference>
<comment type="caution">
    <text evidence="4">The sequence shown here is derived from an EMBL/GenBank/DDBJ whole genome shotgun (WGS) entry which is preliminary data.</text>
</comment>
<dbReference type="SUPFAM" id="SSF63817">
    <property type="entry name" value="Sortase"/>
    <property type="match status" value="1"/>
</dbReference>
<organism evidence="4 5">
    <name type="scientific">Mumia zhuanghuii</name>
    <dbReference type="NCBI Taxonomy" id="2585211"/>
    <lineage>
        <taxon>Bacteria</taxon>
        <taxon>Bacillati</taxon>
        <taxon>Actinomycetota</taxon>
        <taxon>Actinomycetes</taxon>
        <taxon>Propionibacteriales</taxon>
        <taxon>Nocardioidaceae</taxon>
        <taxon>Mumia</taxon>
    </lineage>
</organism>
<feature type="active site" description="Proton donor/acceptor" evidence="2">
    <location>
        <position position="130"/>
    </location>
</feature>
<dbReference type="EMBL" id="VDFQ02000005">
    <property type="protein sequence ID" value="KAA1420494.1"/>
    <property type="molecule type" value="Genomic_DNA"/>
</dbReference>
<dbReference type="NCBIfam" id="NF033747">
    <property type="entry name" value="class_E_sortase"/>
    <property type="match status" value="1"/>
</dbReference>
<evidence type="ECO:0000256" key="3">
    <source>
        <dbReference type="SAM" id="Phobius"/>
    </source>
</evidence>
<dbReference type="Gene3D" id="2.40.260.10">
    <property type="entry name" value="Sortase"/>
    <property type="match status" value="1"/>
</dbReference>
<proteinExistence type="predicted"/>
<dbReference type="RefSeq" id="WP_149770663.1">
    <property type="nucleotide sequence ID" value="NZ_VDFQ02000005.1"/>
</dbReference>
<dbReference type="CDD" id="cd05830">
    <property type="entry name" value="Sortase_E"/>
    <property type="match status" value="1"/>
</dbReference>
<accession>A0A5Q6RR72</accession>
<dbReference type="NCBIfam" id="TIGR01076">
    <property type="entry name" value="sortase_fam"/>
    <property type="match status" value="1"/>
</dbReference>
<dbReference type="OrthoDB" id="5242879at2"/>
<dbReference type="InterPro" id="IPR053465">
    <property type="entry name" value="Sortase_Class_E"/>
</dbReference>
<gene>
    <name evidence="4" type="ORF">FE697_016170</name>
</gene>
<feature type="transmembrane region" description="Helical" evidence="3">
    <location>
        <begin position="18"/>
        <end position="36"/>
    </location>
</feature>
<keyword evidence="3" id="KW-0812">Transmembrane</keyword>
<evidence type="ECO:0000313" key="4">
    <source>
        <dbReference type="EMBL" id="KAA1420494.1"/>
    </source>
</evidence>
<dbReference type="Pfam" id="PF04203">
    <property type="entry name" value="Sortase"/>
    <property type="match status" value="1"/>
</dbReference>
<dbReference type="Proteomes" id="UP000307768">
    <property type="component" value="Unassembled WGS sequence"/>
</dbReference>